<keyword evidence="9" id="KW-0812">Transmembrane</keyword>
<protein>
    <recommendedName>
        <fullName evidence="7 20">Phospholipase A1</fullName>
        <ecNumber evidence="5 20">3.1.1.32</ecNumber>
        <ecNumber evidence="6 20">3.1.1.4</ecNumber>
    </recommendedName>
    <alternativeName>
        <fullName evidence="20">Phosphatidylcholine 1-acylhydrolase</fullName>
    </alternativeName>
</protein>
<evidence type="ECO:0000313" key="22">
    <source>
        <dbReference type="Proteomes" id="UP000295717"/>
    </source>
</evidence>
<dbReference type="CDD" id="cd00541">
    <property type="entry name" value="OMPLA"/>
    <property type="match status" value="1"/>
</dbReference>
<feature type="binding site" description="in dimeric form" evidence="19">
    <location>
        <position position="241"/>
    </location>
    <ligand>
        <name>Ca(2+)</name>
        <dbReference type="ChEBI" id="CHEBI:29108"/>
        <label>1</label>
    </ligand>
</feature>
<keyword evidence="11 20" id="KW-0732">Signal</keyword>
<evidence type="ECO:0000256" key="6">
    <source>
        <dbReference type="ARBA" id="ARBA00013278"/>
    </source>
</evidence>
<comment type="caution">
    <text evidence="21">The sequence shown here is derived from an EMBL/GenBank/DDBJ whole genome shotgun (WGS) entry which is preliminary data.</text>
</comment>
<comment type="catalytic activity">
    <reaction evidence="2 20">
        <text>a 1,2-diacyl-sn-glycero-3-phosphocholine + H2O = a 1-acyl-sn-glycero-3-phosphocholine + a fatty acid + H(+)</text>
        <dbReference type="Rhea" id="RHEA:15801"/>
        <dbReference type="ChEBI" id="CHEBI:15377"/>
        <dbReference type="ChEBI" id="CHEBI:15378"/>
        <dbReference type="ChEBI" id="CHEBI:28868"/>
        <dbReference type="ChEBI" id="CHEBI:57643"/>
        <dbReference type="ChEBI" id="CHEBI:58168"/>
        <dbReference type="EC" id="3.1.1.4"/>
    </reaction>
</comment>
<evidence type="ECO:0000256" key="20">
    <source>
        <dbReference type="RuleBase" id="RU366027"/>
    </source>
</evidence>
<comment type="cofactor">
    <cofactor evidence="20">
        <name>Ca(2+)</name>
        <dbReference type="ChEBI" id="CHEBI:29108"/>
    </cofactor>
    <text evidence="20">Binds 1 Ca(2+) ion per monomer. In the dimeric form the Ca(2+) is bound by different amino acids with binding of each Ca(2+) shared with ligands coming from each monomer. The Ca(2+) ion may have a role in catalysis.</text>
</comment>
<evidence type="ECO:0000256" key="8">
    <source>
        <dbReference type="ARBA" id="ARBA00022452"/>
    </source>
</evidence>
<dbReference type="EC" id="3.1.1.32" evidence="5 20"/>
<accession>A0A4R3NB03</accession>
<dbReference type="GO" id="GO:0005509">
    <property type="term" value="F:calcium ion binding"/>
    <property type="evidence" value="ECO:0007669"/>
    <property type="project" value="TreeGrafter"/>
</dbReference>
<dbReference type="GO" id="GO:0008970">
    <property type="term" value="F:phospholipase A1 activity"/>
    <property type="evidence" value="ECO:0007669"/>
    <property type="project" value="UniProtKB-EC"/>
</dbReference>
<evidence type="ECO:0000256" key="7">
    <source>
        <dbReference type="ARBA" id="ARBA00021726"/>
    </source>
</evidence>
<evidence type="ECO:0000256" key="4">
    <source>
        <dbReference type="ARBA" id="ARBA00011702"/>
    </source>
</evidence>
<dbReference type="AlphaFoldDB" id="A0A4R3NB03"/>
<dbReference type="Gene3D" id="2.40.230.10">
    <property type="entry name" value="Phospholipase A1"/>
    <property type="match status" value="1"/>
</dbReference>
<keyword evidence="17 20" id="KW-0998">Cell outer membrane</keyword>
<keyword evidence="13 19" id="KW-0106">Calcium</keyword>
<dbReference type="GO" id="GO:0004623">
    <property type="term" value="F:phospholipase A2 activity"/>
    <property type="evidence" value="ECO:0007669"/>
    <property type="project" value="UniProtKB-EC"/>
</dbReference>
<evidence type="ECO:0000256" key="13">
    <source>
        <dbReference type="ARBA" id="ARBA00022837"/>
    </source>
</evidence>
<feature type="signal peptide" evidence="20">
    <location>
        <begin position="1"/>
        <end position="34"/>
    </location>
</feature>
<proteinExistence type="inferred from homology"/>
<evidence type="ECO:0000256" key="17">
    <source>
        <dbReference type="ARBA" id="ARBA00023237"/>
    </source>
</evidence>
<evidence type="ECO:0000256" key="9">
    <source>
        <dbReference type="ARBA" id="ARBA00022692"/>
    </source>
</evidence>
<evidence type="ECO:0000256" key="16">
    <source>
        <dbReference type="ARBA" id="ARBA00023136"/>
    </source>
</evidence>
<organism evidence="21 22">
    <name type="scientific">Thiobaca trueperi</name>
    <dbReference type="NCBI Taxonomy" id="127458"/>
    <lineage>
        <taxon>Bacteria</taxon>
        <taxon>Pseudomonadati</taxon>
        <taxon>Pseudomonadota</taxon>
        <taxon>Gammaproteobacteria</taxon>
        <taxon>Chromatiales</taxon>
        <taxon>Chromatiaceae</taxon>
        <taxon>Thiobaca</taxon>
    </lineage>
</organism>
<dbReference type="PRINTS" id="PR01486">
    <property type="entry name" value="PHPHLIPASEA1"/>
</dbReference>
<feature type="binding site" description="in dimeric form" evidence="19">
    <location>
        <position position="274"/>
    </location>
    <ligand>
        <name>Ca(2+)</name>
        <dbReference type="ChEBI" id="CHEBI:29108"/>
        <label>1</label>
    </ligand>
</feature>
<comment type="subcellular location">
    <subcellularLocation>
        <location evidence="20">Cell outer membrane</location>
        <topology evidence="20">Multi-pass membrane protein</topology>
    </subcellularLocation>
    <text evidence="20">One of the very few enzymes located there.</text>
</comment>
<evidence type="ECO:0000256" key="14">
    <source>
        <dbReference type="ARBA" id="ARBA00022963"/>
    </source>
</evidence>
<comment type="subunit">
    <text evidence="4 20">Homodimer; dimerization is reversible, and the dimeric form is the active one.</text>
</comment>
<evidence type="ECO:0000256" key="5">
    <source>
        <dbReference type="ARBA" id="ARBA00013179"/>
    </source>
</evidence>
<dbReference type="RefSeq" id="WP_132975420.1">
    <property type="nucleotide sequence ID" value="NZ_SMAO01000001.1"/>
</dbReference>
<keyword evidence="22" id="KW-1185">Reference proteome</keyword>
<evidence type="ECO:0000256" key="12">
    <source>
        <dbReference type="ARBA" id="ARBA00022801"/>
    </source>
</evidence>
<feature type="binding site" description="in dimeric form" evidence="19">
    <location>
        <position position="195"/>
    </location>
    <ligand>
        <name>Ca(2+)</name>
        <dbReference type="ChEBI" id="CHEBI:29108"/>
        <label>1</label>
    </ligand>
</feature>
<evidence type="ECO:0000256" key="19">
    <source>
        <dbReference type="PIRSR" id="PIRSR603187-2"/>
    </source>
</evidence>
<evidence type="ECO:0000256" key="10">
    <source>
        <dbReference type="ARBA" id="ARBA00022723"/>
    </source>
</evidence>
<dbReference type="EC" id="3.1.1.4" evidence="6 20"/>
<keyword evidence="15 20" id="KW-0443">Lipid metabolism</keyword>
<comment type="similarity">
    <text evidence="3 20">Belongs to the phospholipase A1 family.</text>
</comment>
<gene>
    <name evidence="21" type="ORF">EDC35_101530</name>
</gene>
<dbReference type="InterPro" id="IPR003187">
    <property type="entry name" value="PLipase_A1"/>
</dbReference>
<dbReference type="PANTHER" id="PTHR40457:SF1">
    <property type="entry name" value="PHOSPHOLIPASE A1"/>
    <property type="match status" value="1"/>
</dbReference>
<dbReference type="GO" id="GO:0016042">
    <property type="term" value="P:lipid catabolic process"/>
    <property type="evidence" value="ECO:0007669"/>
    <property type="project" value="UniProtKB-KW"/>
</dbReference>
<keyword evidence="10 19" id="KW-0479">Metal-binding</keyword>
<dbReference type="SUPFAM" id="SSF56931">
    <property type="entry name" value="Outer membrane phospholipase A (OMPLA)"/>
    <property type="match status" value="1"/>
</dbReference>
<dbReference type="InterPro" id="IPR036541">
    <property type="entry name" value="PLipase_A1_sf"/>
</dbReference>
<evidence type="ECO:0000256" key="11">
    <source>
        <dbReference type="ARBA" id="ARBA00022729"/>
    </source>
</evidence>
<dbReference type="Pfam" id="PF02253">
    <property type="entry name" value="PLA1"/>
    <property type="match status" value="1"/>
</dbReference>
<keyword evidence="8" id="KW-1134">Transmembrane beta strand</keyword>
<feature type="chain" id="PRO_5021021767" description="Phospholipase A1" evidence="20">
    <location>
        <begin position="35"/>
        <end position="360"/>
    </location>
</feature>
<dbReference type="Proteomes" id="UP000295717">
    <property type="component" value="Unassembled WGS sequence"/>
</dbReference>
<evidence type="ECO:0000256" key="15">
    <source>
        <dbReference type="ARBA" id="ARBA00023098"/>
    </source>
</evidence>
<dbReference type="PANTHER" id="PTHR40457">
    <property type="entry name" value="PHOSPHOLIPASE A1"/>
    <property type="match status" value="1"/>
</dbReference>
<keyword evidence="16" id="KW-0472">Membrane</keyword>
<dbReference type="GO" id="GO:0009279">
    <property type="term" value="C:cell outer membrane"/>
    <property type="evidence" value="ECO:0007669"/>
    <property type="project" value="UniProtKB-SubCell"/>
</dbReference>
<dbReference type="OrthoDB" id="188433at2"/>
<evidence type="ECO:0000256" key="1">
    <source>
        <dbReference type="ARBA" id="ARBA00000111"/>
    </source>
</evidence>
<evidence type="ECO:0000256" key="18">
    <source>
        <dbReference type="PIRSR" id="PIRSR603187-1"/>
    </source>
</evidence>
<feature type="active site" description="Proton acceptor" evidence="18">
    <location>
        <position position="231"/>
    </location>
</feature>
<reference evidence="21 22" key="1">
    <citation type="submission" date="2019-03" db="EMBL/GenBank/DDBJ databases">
        <title>Genomic Encyclopedia of Type Strains, Phase IV (KMG-IV): sequencing the most valuable type-strain genomes for metagenomic binning, comparative biology and taxonomic classification.</title>
        <authorList>
            <person name="Goeker M."/>
        </authorList>
    </citation>
    <scope>NUCLEOTIDE SEQUENCE [LARGE SCALE GENOMIC DNA]</scope>
    <source>
        <strain evidence="21 22">DSM 13587</strain>
    </source>
</reference>
<evidence type="ECO:0000256" key="2">
    <source>
        <dbReference type="ARBA" id="ARBA00001604"/>
    </source>
</evidence>
<feature type="active site" description="Nucleophile" evidence="18">
    <location>
        <position position="233"/>
    </location>
</feature>
<name>A0A4R3NB03_9GAMM</name>
<feature type="binding site" description="in dimeric form" evidence="19">
    <location>
        <position position="236"/>
    </location>
    <ligand>
        <name>Ca(2+)</name>
        <dbReference type="ChEBI" id="CHEBI:29108"/>
        <label>1</label>
    </ligand>
</feature>
<comment type="function">
    <text evidence="20">Hydrolysis of phosphatidylcholine with phospholipase A2 (EC 3.1.1.4) and phospholipase A1 (EC 3.1.1.32) activities.</text>
</comment>
<comment type="catalytic activity">
    <reaction evidence="1 20">
        <text>a 1,2-diacyl-sn-glycero-3-phosphocholine + H2O = a 2-acyl-sn-glycero-3-phosphocholine + a fatty acid + H(+)</text>
        <dbReference type="Rhea" id="RHEA:18689"/>
        <dbReference type="ChEBI" id="CHEBI:15377"/>
        <dbReference type="ChEBI" id="CHEBI:15378"/>
        <dbReference type="ChEBI" id="CHEBI:28868"/>
        <dbReference type="ChEBI" id="CHEBI:57643"/>
        <dbReference type="ChEBI" id="CHEBI:57875"/>
        <dbReference type="EC" id="3.1.1.32"/>
    </reaction>
</comment>
<evidence type="ECO:0000313" key="21">
    <source>
        <dbReference type="EMBL" id="TCT24209.1"/>
    </source>
</evidence>
<keyword evidence="12 20" id="KW-0378">Hydrolase</keyword>
<keyword evidence="14 20" id="KW-0442">Lipid degradation</keyword>
<dbReference type="EMBL" id="SMAO01000001">
    <property type="protein sequence ID" value="TCT24209.1"/>
    <property type="molecule type" value="Genomic_DNA"/>
</dbReference>
<sequence length="360" mass="40060">MTNPSHQKPRAPRLASLLLITPVLVLAVSGQSFAQSGLQDCAGIKSDSKRLACYDRASQQTLAVAPEVAQEPARLAMTAPRTQALSGDPTPGAASTSDSLIDTAWGFDPSSARYLIDVYRPNYLLLGRYSSRPNEKPFNSLFNALENPDAEINSTEAEFQISFKARLWATENRRVGIWGAYTQQSQWQIYNDELSRPFRETNYQPELMVSAQPDVSVGGVTWKLFNFGYNHQSNGRSDPISRSWDRLVMEFGIESGNFALLLRPWIVLNDGDDDNPNITDYYGYGDITAIYKWRGHSFTLMGRGNPDADKGAARLTWTSPPLIGPLRGYVTAFTGYGESMIDYDWKQNTFGIGITLNDLL</sequence>
<evidence type="ECO:0000256" key="3">
    <source>
        <dbReference type="ARBA" id="ARBA00010525"/>
    </source>
</evidence>